<feature type="domain" description="LysM" evidence="4">
    <location>
        <begin position="219"/>
        <end position="264"/>
    </location>
</feature>
<dbReference type="Proteomes" id="UP001147148">
    <property type="component" value="Unassembled WGS sequence"/>
</dbReference>
<protein>
    <submittedName>
        <fullName evidence="5">GH25 family lysozyme</fullName>
    </submittedName>
</protein>
<keyword evidence="2" id="KW-0378">Hydrolase</keyword>
<dbReference type="PROSITE" id="PS51904">
    <property type="entry name" value="GLYCOSYL_HYDROL_F25_2"/>
    <property type="match status" value="1"/>
</dbReference>
<reference evidence="5" key="1">
    <citation type="submission" date="2022-10" db="EMBL/GenBank/DDBJ databases">
        <title>Vagococcus sp. isolated from poultry meat.</title>
        <authorList>
            <person name="Johansson P."/>
            <person name="Bjorkroth J."/>
        </authorList>
    </citation>
    <scope>NUCLEOTIDE SEQUENCE</scope>
    <source>
        <strain evidence="5">PNs007</strain>
    </source>
</reference>
<dbReference type="PROSITE" id="PS51782">
    <property type="entry name" value="LYSM"/>
    <property type="match status" value="1"/>
</dbReference>
<evidence type="ECO:0000256" key="2">
    <source>
        <dbReference type="ARBA" id="ARBA00022801"/>
    </source>
</evidence>
<organism evidence="5 6">
    <name type="scientific">Vagococcus proximus</name>
    <dbReference type="NCBI Taxonomy" id="2991417"/>
    <lineage>
        <taxon>Bacteria</taxon>
        <taxon>Bacillati</taxon>
        <taxon>Bacillota</taxon>
        <taxon>Bacilli</taxon>
        <taxon>Lactobacillales</taxon>
        <taxon>Enterococcaceae</taxon>
        <taxon>Vagococcus</taxon>
    </lineage>
</organism>
<evidence type="ECO:0000313" key="6">
    <source>
        <dbReference type="Proteomes" id="UP001147148"/>
    </source>
</evidence>
<gene>
    <name evidence="5" type="ORF">OL233_08270</name>
</gene>
<dbReference type="Pfam" id="PF01183">
    <property type="entry name" value="Glyco_hydro_25"/>
    <property type="match status" value="1"/>
</dbReference>
<dbReference type="SMART" id="SM00257">
    <property type="entry name" value="LysM"/>
    <property type="match status" value="1"/>
</dbReference>
<comment type="similarity">
    <text evidence="1">Belongs to the glycosyl hydrolase 25 family.</text>
</comment>
<dbReference type="PANTHER" id="PTHR34135">
    <property type="entry name" value="LYSOZYME"/>
    <property type="match status" value="1"/>
</dbReference>
<evidence type="ECO:0000256" key="3">
    <source>
        <dbReference type="ARBA" id="ARBA00023295"/>
    </source>
</evidence>
<accession>A0ABT5X2Q9</accession>
<evidence type="ECO:0000313" key="5">
    <source>
        <dbReference type="EMBL" id="MDF0480277.1"/>
    </source>
</evidence>
<dbReference type="SUPFAM" id="SSF54106">
    <property type="entry name" value="LysM domain"/>
    <property type="match status" value="1"/>
</dbReference>
<dbReference type="Gene3D" id="3.20.20.80">
    <property type="entry name" value="Glycosidases"/>
    <property type="match status" value="1"/>
</dbReference>
<keyword evidence="6" id="KW-1185">Reference proteome</keyword>
<keyword evidence="3" id="KW-0326">Glycosidase</keyword>
<dbReference type="SUPFAM" id="SSF51445">
    <property type="entry name" value="(Trans)glycosidases"/>
    <property type="match status" value="1"/>
</dbReference>
<dbReference type="InterPro" id="IPR036779">
    <property type="entry name" value="LysM_dom_sf"/>
</dbReference>
<evidence type="ECO:0000259" key="4">
    <source>
        <dbReference type="PROSITE" id="PS51782"/>
    </source>
</evidence>
<name>A0ABT5X2Q9_9ENTE</name>
<evidence type="ECO:0000256" key="1">
    <source>
        <dbReference type="ARBA" id="ARBA00010646"/>
    </source>
</evidence>
<dbReference type="EMBL" id="JAPDSH010000006">
    <property type="protein sequence ID" value="MDF0480277.1"/>
    <property type="molecule type" value="Genomic_DNA"/>
</dbReference>
<dbReference type="InterPro" id="IPR018392">
    <property type="entry name" value="LysM"/>
</dbReference>
<dbReference type="InterPro" id="IPR002053">
    <property type="entry name" value="Glyco_hydro_25"/>
</dbReference>
<dbReference type="SMART" id="SM00641">
    <property type="entry name" value="Glyco_25"/>
    <property type="match status" value="1"/>
</dbReference>
<dbReference type="RefSeq" id="WP_275471862.1">
    <property type="nucleotide sequence ID" value="NZ_JAPDSH010000006.1"/>
</dbReference>
<dbReference type="InterPro" id="IPR018077">
    <property type="entry name" value="Glyco_hydro_fam25_subgr"/>
</dbReference>
<dbReference type="PANTHER" id="PTHR34135:SF2">
    <property type="entry name" value="LYSOZYME"/>
    <property type="match status" value="1"/>
</dbReference>
<proteinExistence type="inferred from homology"/>
<sequence length="264" mass="29225">MVLNGIDIASYQAALHAGTVKGDFVIIKATEGLSYVNPQCDKHYQQAKKAGKLLGVYHFAQTNDAVAEADYFLKNIKNYIGEAMLVLDYEMAAVSNGPAWVLRFLNRVKDKTGVKPLIYMSLSVANEQNWTSVVKSDYGLWVAQYNSNGIQNGFKHPNVNGKVGYWPFVAIHQYSSNGRLPGYNGSLDMDYFNGDSKAWKAYAKSSKGSAQTPAPKPERVYIVKSTDYSLGMIAQSLGVTLDSIVRLNNIKNPNLIYVGQKLKY</sequence>
<dbReference type="CDD" id="cd00118">
    <property type="entry name" value="LysM"/>
    <property type="match status" value="1"/>
</dbReference>
<dbReference type="Gene3D" id="3.10.350.10">
    <property type="entry name" value="LysM domain"/>
    <property type="match status" value="1"/>
</dbReference>
<dbReference type="InterPro" id="IPR017853">
    <property type="entry name" value="GH"/>
</dbReference>
<comment type="caution">
    <text evidence="5">The sequence shown here is derived from an EMBL/GenBank/DDBJ whole genome shotgun (WGS) entry which is preliminary data.</text>
</comment>
<dbReference type="Pfam" id="PF01476">
    <property type="entry name" value="LysM"/>
    <property type="match status" value="1"/>
</dbReference>